<dbReference type="PROSITE" id="PS50809">
    <property type="entry name" value="DM_2"/>
    <property type="match status" value="1"/>
</dbReference>
<dbReference type="PROSITE" id="PS40000">
    <property type="entry name" value="DM_1"/>
    <property type="match status" value="1"/>
</dbReference>
<dbReference type="InterPro" id="IPR001275">
    <property type="entry name" value="DM_DNA-bd"/>
</dbReference>
<dbReference type="GO" id="GO:0006355">
    <property type="term" value="P:regulation of DNA-templated transcription"/>
    <property type="evidence" value="ECO:0007669"/>
    <property type="project" value="InterPro"/>
</dbReference>
<dbReference type="STRING" id="51031.W2TP83"/>
<dbReference type="KEGG" id="nai:NECAME_07660"/>
<feature type="DNA-binding region" description="DM" evidence="5">
    <location>
        <begin position="29"/>
        <end position="76"/>
    </location>
</feature>
<evidence type="ECO:0000313" key="7">
    <source>
        <dbReference type="EMBL" id="ETN82946.1"/>
    </source>
</evidence>
<dbReference type="OrthoDB" id="6162476at2759"/>
<evidence type="ECO:0000256" key="3">
    <source>
        <dbReference type="ARBA" id="ARBA00023125"/>
    </source>
</evidence>
<dbReference type="Gene3D" id="4.10.1040.10">
    <property type="entry name" value="DM DNA-binding domain"/>
    <property type="match status" value="1"/>
</dbReference>
<dbReference type="InterPro" id="IPR036407">
    <property type="entry name" value="DM_DNA-bd_sf"/>
</dbReference>
<dbReference type="GO" id="GO:0043565">
    <property type="term" value="F:sequence-specific DNA binding"/>
    <property type="evidence" value="ECO:0007669"/>
    <property type="project" value="InterPro"/>
</dbReference>
<comment type="subcellular location">
    <subcellularLocation>
        <location evidence="5">Nucleus</location>
    </subcellularLocation>
</comment>
<gene>
    <name evidence="7" type="ORF">NECAME_07660</name>
</gene>
<proteinExistence type="predicted"/>
<dbReference type="Proteomes" id="UP000053676">
    <property type="component" value="Unassembled WGS sequence"/>
</dbReference>
<keyword evidence="3 5" id="KW-0238">DNA-binding</keyword>
<feature type="domain" description="DM" evidence="6">
    <location>
        <begin position="29"/>
        <end position="76"/>
    </location>
</feature>
<evidence type="ECO:0000256" key="5">
    <source>
        <dbReference type="PROSITE-ProRule" id="PRU00070"/>
    </source>
</evidence>
<evidence type="ECO:0000256" key="4">
    <source>
        <dbReference type="ARBA" id="ARBA00023242"/>
    </source>
</evidence>
<dbReference type="GO" id="GO:0005634">
    <property type="term" value="C:nucleus"/>
    <property type="evidence" value="ECO:0007669"/>
    <property type="project" value="UniProtKB-SubCell"/>
</dbReference>
<organism evidence="7 8">
    <name type="scientific">Necator americanus</name>
    <name type="common">Human hookworm</name>
    <dbReference type="NCBI Taxonomy" id="51031"/>
    <lineage>
        <taxon>Eukaryota</taxon>
        <taxon>Metazoa</taxon>
        <taxon>Ecdysozoa</taxon>
        <taxon>Nematoda</taxon>
        <taxon>Chromadorea</taxon>
        <taxon>Rhabditida</taxon>
        <taxon>Rhabditina</taxon>
        <taxon>Rhabditomorpha</taxon>
        <taxon>Strongyloidea</taxon>
        <taxon>Ancylostomatidae</taxon>
        <taxon>Bunostominae</taxon>
        <taxon>Necator</taxon>
    </lineage>
</organism>
<evidence type="ECO:0000313" key="8">
    <source>
        <dbReference type="Proteomes" id="UP000053676"/>
    </source>
</evidence>
<dbReference type="Pfam" id="PF00751">
    <property type="entry name" value="DM"/>
    <property type="match status" value="1"/>
</dbReference>
<dbReference type="SUPFAM" id="SSF82927">
    <property type="entry name" value="Cysteine-rich DNA binding domain, (DM domain)"/>
    <property type="match status" value="1"/>
</dbReference>
<name>W2TP83_NECAM</name>
<keyword evidence="4 5" id="KW-0539">Nucleus</keyword>
<dbReference type="EMBL" id="KI658332">
    <property type="protein sequence ID" value="ETN82946.1"/>
    <property type="molecule type" value="Genomic_DNA"/>
</dbReference>
<evidence type="ECO:0000256" key="2">
    <source>
        <dbReference type="ARBA" id="ARBA00022833"/>
    </source>
</evidence>
<reference evidence="8" key="1">
    <citation type="journal article" date="2014" name="Nat. Genet.">
        <title>Genome of the human hookworm Necator americanus.</title>
        <authorList>
            <person name="Tang Y.T."/>
            <person name="Gao X."/>
            <person name="Rosa B.A."/>
            <person name="Abubucker S."/>
            <person name="Hallsworth-Pepin K."/>
            <person name="Martin J."/>
            <person name="Tyagi R."/>
            <person name="Heizer E."/>
            <person name="Zhang X."/>
            <person name="Bhonagiri-Palsikar V."/>
            <person name="Minx P."/>
            <person name="Warren W.C."/>
            <person name="Wang Q."/>
            <person name="Zhan B."/>
            <person name="Hotez P.J."/>
            <person name="Sternberg P.W."/>
            <person name="Dougall A."/>
            <person name="Gaze S.T."/>
            <person name="Mulvenna J."/>
            <person name="Sotillo J."/>
            <person name="Ranganathan S."/>
            <person name="Rabelo E.M."/>
            <person name="Wilson R.K."/>
            <person name="Felgner P.L."/>
            <person name="Bethony J."/>
            <person name="Hawdon J.M."/>
            <person name="Gasser R.B."/>
            <person name="Loukas A."/>
            <person name="Mitreva M."/>
        </authorList>
    </citation>
    <scope>NUCLEOTIDE SEQUENCE [LARGE SCALE GENOMIC DNA]</scope>
</reference>
<keyword evidence="1 5" id="KW-0479">Metal-binding</keyword>
<keyword evidence="2 5" id="KW-0862">Zinc</keyword>
<evidence type="ECO:0000256" key="1">
    <source>
        <dbReference type="ARBA" id="ARBA00022723"/>
    </source>
</evidence>
<dbReference type="GO" id="GO:0046872">
    <property type="term" value="F:metal ion binding"/>
    <property type="evidence" value="ECO:0007669"/>
    <property type="project" value="UniProtKB-KW"/>
</dbReference>
<protein>
    <submittedName>
        <fullName evidence="7">DM DNA binding domain protein</fullName>
    </submittedName>
</protein>
<evidence type="ECO:0000259" key="6">
    <source>
        <dbReference type="PROSITE" id="PS50809"/>
    </source>
</evidence>
<dbReference type="SMART" id="SM00301">
    <property type="entry name" value="DM"/>
    <property type="match status" value="1"/>
</dbReference>
<accession>W2TP83</accession>
<sequence>MLLLGTTTIKMNIEDIVPELFGEKRVYYCQRCLNHGLREKRKNHKQNCAFSTCQCSDCIAEKFLSEHFISVMACNA</sequence>
<keyword evidence="8" id="KW-1185">Reference proteome</keyword>
<dbReference type="OMA" id="CAFSTCQ"/>
<dbReference type="AlphaFoldDB" id="W2TP83"/>